<feature type="non-terminal residue" evidence="1">
    <location>
        <position position="1"/>
    </location>
</feature>
<dbReference type="Gramene" id="OMP11506">
    <property type="protein sequence ID" value="OMP11506"/>
    <property type="gene ID" value="CCACVL1_00475"/>
</dbReference>
<gene>
    <name evidence="1" type="ORF">CCACVL1_00475</name>
</gene>
<name>A0A1R3KWQ0_COCAP</name>
<evidence type="ECO:0000313" key="2">
    <source>
        <dbReference type="Proteomes" id="UP000188268"/>
    </source>
</evidence>
<dbReference type="AlphaFoldDB" id="A0A1R3KWQ0"/>
<comment type="caution">
    <text evidence="1">The sequence shown here is derived from an EMBL/GenBank/DDBJ whole genome shotgun (WGS) entry which is preliminary data.</text>
</comment>
<organism evidence="1 2">
    <name type="scientific">Corchorus capsularis</name>
    <name type="common">Jute</name>
    <dbReference type="NCBI Taxonomy" id="210143"/>
    <lineage>
        <taxon>Eukaryota</taxon>
        <taxon>Viridiplantae</taxon>
        <taxon>Streptophyta</taxon>
        <taxon>Embryophyta</taxon>
        <taxon>Tracheophyta</taxon>
        <taxon>Spermatophyta</taxon>
        <taxon>Magnoliopsida</taxon>
        <taxon>eudicotyledons</taxon>
        <taxon>Gunneridae</taxon>
        <taxon>Pentapetalae</taxon>
        <taxon>rosids</taxon>
        <taxon>malvids</taxon>
        <taxon>Malvales</taxon>
        <taxon>Malvaceae</taxon>
        <taxon>Grewioideae</taxon>
        <taxon>Apeibeae</taxon>
        <taxon>Corchorus</taxon>
    </lineage>
</organism>
<protein>
    <submittedName>
        <fullName evidence="1">Uncharacterized protein</fullName>
    </submittedName>
</protein>
<dbReference type="Proteomes" id="UP000188268">
    <property type="component" value="Unassembled WGS sequence"/>
</dbReference>
<evidence type="ECO:0000313" key="1">
    <source>
        <dbReference type="EMBL" id="OMP11506.1"/>
    </source>
</evidence>
<dbReference type="EMBL" id="AWWV01001224">
    <property type="protein sequence ID" value="OMP11506.1"/>
    <property type="molecule type" value="Genomic_DNA"/>
</dbReference>
<reference evidence="1 2" key="1">
    <citation type="submission" date="2013-09" db="EMBL/GenBank/DDBJ databases">
        <title>Corchorus capsularis genome sequencing.</title>
        <authorList>
            <person name="Alam M."/>
            <person name="Haque M.S."/>
            <person name="Islam M.S."/>
            <person name="Emdad E.M."/>
            <person name="Islam M.M."/>
            <person name="Ahmed B."/>
            <person name="Halim A."/>
            <person name="Hossen Q.M.M."/>
            <person name="Hossain M.Z."/>
            <person name="Ahmed R."/>
            <person name="Khan M.M."/>
            <person name="Islam R."/>
            <person name="Rashid M.M."/>
            <person name="Khan S.A."/>
            <person name="Rahman M.S."/>
            <person name="Alam M."/>
        </authorList>
    </citation>
    <scope>NUCLEOTIDE SEQUENCE [LARGE SCALE GENOMIC DNA]</scope>
    <source>
        <strain evidence="2">cv. CVL-1</strain>
        <tissue evidence="1">Whole seedling</tissue>
    </source>
</reference>
<sequence>IVGLQLARGGLEKNRLEKSPIGVLQGFSLTIGAN</sequence>
<accession>A0A1R3KWQ0</accession>
<keyword evidence="2" id="KW-1185">Reference proteome</keyword>
<proteinExistence type="predicted"/>